<dbReference type="RefSeq" id="WP_047119251.1">
    <property type="nucleotide sequence ID" value="NZ_CM125969.1"/>
</dbReference>
<reference evidence="3 4" key="1">
    <citation type="submission" date="2018-01" db="EMBL/GenBank/DDBJ databases">
        <title>Glutamicibacter soli strain NHPC-3 Whole genome sequence and assembly.</title>
        <authorList>
            <person name="Choudhury P."/>
            <person name="Gupta D."/>
            <person name="Sengupta K."/>
            <person name="Jawed A."/>
            <person name="Sultana N."/>
            <person name="Saha P."/>
        </authorList>
    </citation>
    <scope>NUCLEOTIDE SEQUENCE [LARGE SCALE GENOMIC DNA]</scope>
    <source>
        <strain evidence="3 4">NHPC-3</strain>
    </source>
</reference>
<dbReference type="AlphaFoldDB" id="A0A365YPQ8"/>
<gene>
    <name evidence="3" type="ORF">C1H84_01150</name>
    <name evidence="2" type="ORF">GT020_05800</name>
</gene>
<organism evidence="3 4">
    <name type="scientific">Glutamicibacter soli</name>
    <dbReference type="NCBI Taxonomy" id="453836"/>
    <lineage>
        <taxon>Bacteria</taxon>
        <taxon>Bacillati</taxon>
        <taxon>Actinomycetota</taxon>
        <taxon>Actinomycetes</taxon>
        <taxon>Micrococcales</taxon>
        <taxon>Micrococcaceae</taxon>
        <taxon>Glutamicibacter</taxon>
    </lineage>
</organism>
<dbReference type="EMBL" id="WYDN01000004">
    <property type="protein sequence ID" value="NAZ15581.1"/>
    <property type="molecule type" value="Genomic_DNA"/>
</dbReference>
<proteinExistence type="predicted"/>
<keyword evidence="4" id="KW-1185">Reference proteome</keyword>
<dbReference type="Proteomes" id="UP000477543">
    <property type="component" value="Unassembled WGS sequence"/>
</dbReference>
<keyword evidence="1" id="KW-0472">Membrane</keyword>
<name>A0A365YPQ8_9MICC</name>
<evidence type="ECO:0000313" key="5">
    <source>
        <dbReference type="Proteomes" id="UP000477543"/>
    </source>
</evidence>
<evidence type="ECO:0000256" key="1">
    <source>
        <dbReference type="SAM" id="Phobius"/>
    </source>
</evidence>
<evidence type="ECO:0000313" key="2">
    <source>
        <dbReference type="EMBL" id="NAZ15581.1"/>
    </source>
</evidence>
<sequence>MSKTAKNFKEVEKSLAKLAKSAKEELPDELRETWNNAISGVNVEAISHAGANLVENVTGKSKAAKRTRASVENAVKSAQKSLAPKQSHKGRNFLIISLIVAAVAAVVLKKKTA</sequence>
<feature type="transmembrane region" description="Helical" evidence="1">
    <location>
        <begin position="90"/>
        <end position="108"/>
    </location>
</feature>
<comment type="caution">
    <text evidence="3">The sequence shown here is derived from an EMBL/GenBank/DDBJ whole genome shotgun (WGS) entry which is preliminary data.</text>
</comment>
<reference evidence="2 5" key="2">
    <citation type="submission" date="2020-01" db="EMBL/GenBank/DDBJ databases">
        <title>Glutamicibacter soli M275.</title>
        <authorList>
            <person name="Meng X."/>
        </authorList>
    </citation>
    <scope>NUCLEOTIDE SEQUENCE [LARGE SCALE GENOMIC DNA]</scope>
    <source>
        <strain evidence="2 5">M275</strain>
    </source>
</reference>
<protein>
    <submittedName>
        <fullName evidence="3">Uncharacterized protein</fullName>
    </submittedName>
</protein>
<keyword evidence="1" id="KW-0812">Transmembrane</keyword>
<evidence type="ECO:0000313" key="3">
    <source>
        <dbReference type="EMBL" id="RBM03944.1"/>
    </source>
</evidence>
<dbReference type="Proteomes" id="UP000252167">
    <property type="component" value="Unassembled WGS sequence"/>
</dbReference>
<evidence type="ECO:0000313" key="4">
    <source>
        <dbReference type="Proteomes" id="UP000252167"/>
    </source>
</evidence>
<keyword evidence="1" id="KW-1133">Transmembrane helix</keyword>
<dbReference type="EMBL" id="POAF01000001">
    <property type="protein sequence ID" value="RBM03944.1"/>
    <property type="molecule type" value="Genomic_DNA"/>
</dbReference>
<accession>A0A365YPQ8</accession>